<evidence type="ECO:0000256" key="4">
    <source>
        <dbReference type="ARBA" id="ARBA00022729"/>
    </source>
</evidence>
<dbReference type="GO" id="GO:0008083">
    <property type="term" value="F:growth factor activity"/>
    <property type="evidence" value="ECO:0007669"/>
    <property type="project" value="UniProtKB-KW"/>
</dbReference>
<dbReference type="SUPFAM" id="SSF57501">
    <property type="entry name" value="Cystine-knot cytokines"/>
    <property type="match status" value="1"/>
</dbReference>
<reference evidence="12" key="1">
    <citation type="submission" date="2020-11" db="EMBL/GenBank/DDBJ databases">
        <authorList>
            <person name="Tran Van P."/>
        </authorList>
    </citation>
    <scope>NUCLEOTIDE SEQUENCE</scope>
</reference>
<dbReference type="Gene3D" id="2.10.90.10">
    <property type="entry name" value="Cystine-knot cytokines"/>
    <property type="match status" value="1"/>
</dbReference>
<comment type="subcellular location">
    <subcellularLocation>
        <location evidence="1">Secreted</location>
    </subcellularLocation>
</comment>
<evidence type="ECO:0000256" key="3">
    <source>
        <dbReference type="ARBA" id="ARBA00022525"/>
    </source>
</evidence>
<feature type="compositionally biased region" description="Polar residues" evidence="9">
    <location>
        <begin position="321"/>
        <end position="338"/>
    </location>
</feature>
<dbReference type="PROSITE" id="PS51362">
    <property type="entry name" value="TGF_BETA_2"/>
    <property type="match status" value="1"/>
</dbReference>
<proteinExistence type="inferred from homology"/>
<dbReference type="PANTHER" id="PTHR11848:SF308">
    <property type="entry name" value="BMP-LIKE PROTEIN UNC-129"/>
    <property type="match status" value="1"/>
</dbReference>
<feature type="signal peptide" evidence="10">
    <location>
        <begin position="1"/>
        <end position="24"/>
    </location>
</feature>
<keyword evidence="6" id="KW-1015">Disulfide bond</keyword>
<dbReference type="InterPro" id="IPR015615">
    <property type="entry name" value="TGF-beta-rel"/>
</dbReference>
<keyword evidence="3" id="KW-0964">Secreted</keyword>
<evidence type="ECO:0000256" key="8">
    <source>
        <dbReference type="RuleBase" id="RU000354"/>
    </source>
</evidence>
<dbReference type="FunFam" id="2.10.90.10:FF:000001">
    <property type="entry name" value="Bone morphogenetic protein 4"/>
    <property type="match status" value="1"/>
</dbReference>
<feature type="region of interest" description="Disordered" evidence="9">
    <location>
        <begin position="266"/>
        <end position="338"/>
    </location>
</feature>
<gene>
    <name evidence="12" type="ORF">TPSB3V08_LOCUS5775</name>
</gene>
<keyword evidence="7" id="KW-0325">Glycoprotein</keyword>
<evidence type="ECO:0000256" key="2">
    <source>
        <dbReference type="ARBA" id="ARBA00006656"/>
    </source>
</evidence>
<keyword evidence="5 8" id="KW-0339">Growth factor</keyword>
<keyword evidence="4 10" id="KW-0732">Signal</keyword>
<evidence type="ECO:0000256" key="10">
    <source>
        <dbReference type="SAM" id="SignalP"/>
    </source>
</evidence>
<dbReference type="InterPro" id="IPR029034">
    <property type="entry name" value="Cystine-knot_cytokine"/>
</dbReference>
<name>A0A7R9H442_TIMPO</name>
<feature type="chain" id="PRO_5031487054" description="TGF-beta family profile domain-containing protein" evidence="10">
    <location>
        <begin position="25"/>
        <end position="443"/>
    </location>
</feature>
<feature type="compositionally biased region" description="Basic and acidic residues" evidence="9">
    <location>
        <begin position="285"/>
        <end position="303"/>
    </location>
</feature>
<dbReference type="PROSITE" id="PS00250">
    <property type="entry name" value="TGF_BETA_1"/>
    <property type="match status" value="1"/>
</dbReference>
<evidence type="ECO:0000256" key="1">
    <source>
        <dbReference type="ARBA" id="ARBA00004613"/>
    </source>
</evidence>
<dbReference type="EMBL" id="OD003186">
    <property type="protein sequence ID" value="CAD7407236.1"/>
    <property type="molecule type" value="Genomic_DNA"/>
</dbReference>
<evidence type="ECO:0000313" key="12">
    <source>
        <dbReference type="EMBL" id="CAD7407236.1"/>
    </source>
</evidence>
<dbReference type="GO" id="GO:0005125">
    <property type="term" value="F:cytokine activity"/>
    <property type="evidence" value="ECO:0007669"/>
    <property type="project" value="TreeGrafter"/>
</dbReference>
<evidence type="ECO:0000256" key="7">
    <source>
        <dbReference type="ARBA" id="ARBA00023180"/>
    </source>
</evidence>
<protein>
    <recommendedName>
        <fullName evidence="11">TGF-beta family profile domain-containing protein</fullName>
    </recommendedName>
</protein>
<evidence type="ECO:0000259" key="11">
    <source>
        <dbReference type="PROSITE" id="PS51362"/>
    </source>
</evidence>
<sequence length="443" mass="50315">MYFDSNVVIDWLILLLLIATPLRCDGLQRFADSQEQEGLVGQEDDLTTHWLDQQSPQLISSREKNNREKALAKLQEVFGLPDRASKPHHQVPPQFMTELYNTIAEPSGLTRGRNPYNAKVVRSFIERDNSNSQFFFFNISGLDETEKVLEAELHLYRTRSSNKEKAFASPYYLVHVYQVLQGQPLAVMDAHRLLNVHYVSAHDGPGWQVFNVREAVLDWVGGARPNLGLLVRATTLFGESAHAHYARTRPPSQQQAAHTCAIQRRRQVGAQRPDPGNRKINQYENSRDTSFEEYSDISRDKRSIPLASPHRYQRQSHADDSFNSNNTRNETSRGKVNSTECSRENLYVDFDDIGWSSWIISPKGYSAYHCKGECNFPLEPSHLPTNHATVQSIVHEMGLTPEVGKPCCVPTSLASITFLYFNDDGNVILKMYEDMVADICGCH</sequence>
<dbReference type="Pfam" id="PF00019">
    <property type="entry name" value="TGF_beta"/>
    <property type="match status" value="1"/>
</dbReference>
<evidence type="ECO:0000256" key="6">
    <source>
        <dbReference type="ARBA" id="ARBA00023157"/>
    </source>
</evidence>
<dbReference type="AlphaFoldDB" id="A0A7R9H442"/>
<comment type="similarity">
    <text evidence="2 8">Belongs to the TGF-beta family.</text>
</comment>
<dbReference type="PANTHER" id="PTHR11848">
    <property type="entry name" value="TGF-BETA FAMILY"/>
    <property type="match status" value="1"/>
</dbReference>
<dbReference type="GO" id="GO:0005615">
    <property type="term" value="C:extracellular space"/>
    <property type="evidence" value="ECO:0007669"/>
    <property type="project" value="TreeGrafter"/>
</dbReference>
<organism evidence="12">
    <name type="scientific">Timema poppense</name>
    <name type="common">Walking stick</name>
    <dbReference type="NCBI Taxonomy" id="170557"/>
    <lineage>
        <taxon>Eukaryota</taxon>
        <taxon>Metazoa</taxon>
        <taxon>Ecdysozoa</taxon>
        <taxon>Arthropoda</taxon>
        <taxon>Hexapoda</taxon>
        <taxon>Insecta</taxon>
        <taxon>Pterygota</taxon>
        <taxon>Neoptera</taxon>
        <taxon>Polyneoptera</taxon>
        <taxon>Phasmatodea</taxon>
        <taxon>Timematodea</taxon>
        <taxon>Timematoidea</taxon>
        <taxon>Timematidae</taxon>
        <taxon>Timema</taxon>
    </lineage>
</organism>
<dbReference type="SMART" id="SM00204">
    <property type="entry name" value="TGFB"/>
    <property type="match status" value="1"/>
</dbReference>
<dbReference type="InterPro" id="IPR001839">
    <property type="entry name" value="TGF-b_C"/>
</dbReference>
<dbReference type="InterPro" id="IPR001111">
    <property type="entry name" value="TGF-b_propeptide"/>
</dbReference>
<dbReference type="InterPro" id="IPR017948">
    <property type="entry name" value="TGFb_CS"/>
</dbReference>
<feature type="domain" description="TGF-beta family profile" evidence="11">
    <location>
        <begin position="311"/>
        <end position="443"/>
    </location>
</feature>
<dbReference type="Gene3D" id="2.60.120.970">
    <property type="match status" value="1"/>
</dbReference>
<accession>A0A7R9H442</accession>
<evidence type="ECO:0000256" key="5">
    <source>
        <dbReference type="ARBA" id="ARBA00023030"/>
    </source>
</evidence>
<evidence type="ECO:0000256" key="9">
    <source>
        <dbReference type="SAM" id="MobiDB-lite"/>
    </source>
</evidence>
<dbReference type="Pfam" id="PF00688">
    <property type="entry name" value="TGFb_propeptide"/>
    <property type="match status" value="1"/>
</dbReference>